<dbReference type="Proteomes" id="UP001431963">
    <property type="component" value="Unassembled WGS sequence"/>
</dbReference>
<comment type="caution">
    <text evidence="1">The sequence shown here is derived from an EMBL/GenBank/DDBJ whole genome shotgun (WGS) entry which is preliminary data.</text>
</comment>
<protein>
    <submittedName>
        <fullName evidence="1">Uncharacterized protein</fullName>
    </submittedName>
</protein>
<dbReference type="EMBL" id="JBALHR010000016">
    <property type="protein sequence ID" value="MEH7830051.1"/>
    <property type="molecule type" value="Genomic_DNA"/>
</dbReference>
<name>A0ABU8BZB7_9RHOB</name>
<keyword evidence="2" id="KW-1185">Reference proteome</keyword>
<evidence type="ECO:0000313" key="2">
    <source>
        <dbReference type="Proteomes" id="UP001431963"/>
    </source>
</evidence>
<reference evidence="1" key="1">
    <citation type="submission" date="2024-02" db="EMBL/GenBank/DDBJ databases">
        <title>Genome sequences of strain Gemmobacter sp. JM10B15.</title>
        <authorList>
            <person name="Zhang M."/>
        </authorList>
    </citation>
    <scope>NUCLEOTIDE SEQUENCE</scope>
    <source>
        <strain evidence="1">JM10B15</strain>
    </source>
</reference>
<accession>A0ABU8BZB7</accession>
<sequence length="145" mass="15588">MQLFRPEDHDAALVGWGVRVLLLAETGSRAAEAVSMRIAGFGGLPEAQGEMFAALETLIDDPAGYGLFVMDCETFGGLDAGRRAFAILRAAGCQVPVILVSTECSTQSFPDDRSAPILLRSPLSAVSMRVGFEHALRERMMWQAA</sequence>
<evidence type="ECO:0000313" key="1">
    <source>
        <dbReference type="EMBL" id="MEH7830051.1"/>
    </source>
</evidence>
<organism evidence="1 2">
    <name type="scientific">Gemmobacter denitrificans</name>
    <dbReference type="NCBI Taxonomy" id="3123040"/>
    <lineage>
        <taxon>Bacteria</taxon>
        <taxon>Pseudomonadati</taxon>
        <taxon>Pseudomonadota</taxon>
        <taxon>Alphaproteobacteria</taxon>
        <taxon>Rhodobacterales</taxon>
        <taxon>Paracoccaceae</taxon>
        <taxon>Gemmobacter</taxon>
    </lineage>
</organism>
<dbReference type="RefSeq" id="WP_335425079.1">
    <property type="nucleotide sequence ID" value="NZ_JBALHR010000016.1"/>
</dbReference>
<gene>
    <name evidence="1" type="ORF">V6590_18015</name>
</gene>
<proteinExistence type="predicted"/>